<organism evidence="2 3">
    <name type="scientific">Veillonella absiana</name>
    <dbReference type="NCBI Taxonomy" id="3079305"/>
    <lineage>
        <taxon>Bacteria</taxon>
        <taxon>Bacillati</taxon>
        <taxon>Bacillota</taxon>
        <taxon>Negativicutes</taxon>
        <taxon>Veillonellales</taxon>
        <taxon>Veillonellaceae</taxon>
        <taxon>Veillonella</taxon>
    </lineage>
</organism>
<gene>
    <name evidence="2" type="ORF">RVY80_06770</name>
</gene>
<accession>A0ABU3Z9E9</accession>
<keyword evidence="1" id="KW-0732">Signal</keyword>
<protein>
    <submittedName>
        <fullName evidence="2">Uncharacterized protein</fullName>
    </submittedName>
</protein>
<reference evidence="2 3" key="1">
    <citation type="submission" date="2023-10" db="EMBL/GenBank/DDBJ databases">
        <title>Veillonella sp. nov., isolated from a pig farm feces dump.</title>
        <authorList>
            <person name="Chang Y.-H."/>
        </authorList>
    </citation>
    <scope>NUCLEOTIDE SEQUENCE [LARGE SCALE GENOMIC DNA]</scope>
    <source>
        <strain evidence="2 3">YH-vei2233</strain>
    </source>
</reference>
<comment type="caution">
    <text evidence="2">The sequence shown here is derived from an EMBL/GenBank/DDBJ whole genome shotgun (WGS) entry which is preliminary data.</text>
</comment>
<dbReference type="RefSeq" id="WP_317330032.1">
    <property type="nucleotide sequence ID" value="NZ_JAWJZA010000006.1"/>
</dbReference>
<keyword evidence="3" id="KW-1185">Reference proteome</keyword>
<evidence type="ECO:0000313" key="3">
    <source>
        <dbReference type="Proteomes" id="UP001272515"/>
    </source>
</evidence>
<evidence type="ECO:0000313" key="2">
    <source>
        <dbReference type="EMBL" id="MDV5088541.1"/>
    </source>
</evidence>
<dbReference type="Proteomes" id="UP001272515">
    <property type="component" value="Unassembled WGS sequence"/>
</dbReference>
<name>A0ABU3Z9E9_9FIRM</name>
<feature type="chain" id="PRO_5046196624" evidence="1">
    <location>
        <begin position="24"/>
        <end position="208"/>
    </location>
</feature>
<proteinExistence type="predicted"/>
<feature type="signal peptide" evidence="1">
    <location>
        <begin position="1"/>
        <end position="23"/>
    </location>
</feature>
<evidence type="ECO:0000256" key="1">
    <source>
        <dbReference type="SAM" id="SignalP"/>
    </source>
</evidence>
<sequence>MKRLIKISLMATCFAAISSVGFAANLAGLAQTSVTYNKMPTGATMYDNNPKALFANDAVTSVKEYIRSLGALDANTYTLNIKNENEMNYAVVAEVVLGEQTLNRMGINLNTRDKKDMLAQLANTINTADINTVQRYKVVSPLTKNGDTYAGTFQINTTHNSNYYSEQLHVTLFDDRYAGLSVRIIAIDTNSDAKIWPRISELMKLKTK</sequence>
<dbReference type="EMBL" id="JAWJZB010000007">
    <property type="protein sequence ID" value="MDV5088541.1"/>
    <property type="molecule type" value="Genomic_DNA"/>
</dbReference>